<keyword evidence="14" id="KW-0186">Copper</keyword>
<evidence type="ECO:0000256" key="15">
    <source>
        <dbReference type="ARBA" id="ARBA00023065"/>
    </source>
</evidence>
<dbReference type="CDD" id="cd02094">
    <property type="entry name" value="P-type_ATPase_Cu-like"/>
    <property type="match status" value="1"/>
</dbReference>
<dbReference type="InterPro" id="IPR017969">
    <property type="entry name" value="Heavy-metal-associated_CS"/>
</dbReference>
<evidence type="ECO:0000256" key="8">
    <source>
        <dbReference type="ARBA" id="ARBA00022741"/>
    </source>
</evidence>
<dbReference type="NCBIfam" id="TIGR00003">
    <property type="entry name" value="copper ion binding protein"/>
    <property type="match status" value="2"/>
</dbReference>
<name>A0A6G1H609_9PEZI</name>
<keyword evidence="4" id="KW-0813">Transport</keyword>
<dbReference type="SFLD" id="SFLDS00003">
    <property type="entry name" value="Haloacid_Dehalogenase"/>
    <property type="match status" value="1"/>
</dbReference>
<evidence type="ECO:0000256" key="4">
    <source>
        <dbReference type="ARBA" id="ARBA00022448"/>
    </source>
</evidence>
<keyword evidence="9" id="KW-0187">Copper transport</keyword>
<evidence type="ECO:0000256" key="16">
    <source>
        <dbReference type="ARBA" id="ARBA00023136"/>
    </source>
</evidence>
<keyword evidence="7" id="KW-0677">Repeat</keyword>
<gene>
    <name evidence="21" type="ORF">K402DRAFT_391728</name>
</gene>
<dbReference type="Pfam" id="PF00403">
    <property type="entry name" value="HMA"/>
    <property type="match status" value="4"/>
</dbReference>
<evidence type="ECO:0000313" key="21">
    <source>
        <dbReference type="EMBL" id="KAF1988504.1"/>
    </source>
</evidence>
<dbReference type="NCBIfam" id="TIGR01525">
    <property type="entry name" value="ATPase-IB_hvy"/>
    <property type="match status" value="1"/>
</dbReference>
<dbReference type="FunFam" id="2.70.150.10:FF:000002">
    <property type="entry name" value="Copper-transporting ATPase 1, putative"/>
    <property type="match status" value="1"/>
</dbReference>
<proteinExistence type="inferred from homology"/>
<feature type="transmembrane region" description="Helical" evidence="18">
    <location>
        <begin position="688"/>
        <end position="709"/>
    </location>
</feature>
<dbReference type="PANTHER" id="PTHR43520">
    <property type="entry name" value="ATP7, ISOFORM B"/>
    <property type="match status" value="1"/>
</dbReference>
<feature type="domain" description="HMA" evidence="20">
    <location>
        <begin position="33"/>
        <end position="99"/>
    </location>
</feature>
<dbReference type="OrthoDB" id="432719at2759"/>
<dbReference type="GO" id="GO:0043682">
    <property type="term" value="F:P-type divalent copper transporter activity"/>
    <property type="evidence" value="ECO:0007669"/>
    <property type="project" value="TreeGrafter"/>
</dbReference>
<dbReference type="GO" id="GO:0055070">
    <property type="term" value="P:copper ion homeostasis"/>
    <property type="evidence" value="ECO:0007669"/>
    <property type="project" value="TreeGrafter"/>
</dbReference>
<feature type="compositionally biased region" description="Basic residues" evidence="19">
    <location>
        <begin position="210"/>
        <end position="219"/>
    </location>
</feature>
<keyword evidence="16 18" id="KW-0472">Membrane</keyword>
<dbReference type="EMBL" id="ML977148">
    <property type="protein sequence ID" value="KAF1988504.1"/>
    <property type="molecule type" value="Genomic_DNA"/>
</dbReference>
<dbReference type="InterPro" id="IPR001757">
    <property type="entry name" value="P_typ_ATPase"/>
</dbReference>
<feature type="domain" description="HMA" evidence="20">
    <location>
        <begin position="223"/>
        <end position="289"/>
    </location>
</feature>
<dbReference type="GO" id="GO:0016020">
    <property type="term" value="C:membrane"/>
    <property type="evidence" value="ECO:0007669"/>
    <property type="project" value="UniProtKB-SubCell"/>
</dbReference>
<keyword evidence="10 18" id="KW-0067">ATP-binding</keyword>
<dbReference type="GO" id="GO:0030003">
    <property type="term" value="P:intracellular monoatomic cation homeostasis"/>
    <property type="evidence" value="ECO:0007669"/>
    <property type="project" value="UniProtKB-ARBA"/>
</dbReference>
<dbReference type="InterPro" id="IPR008250">
    <property type="entry name" value="ATPase_P-typ_transduc_dom_A_sf"/>
</dbReference>
<dbReference type="InterPro" id="IPR036163">
    <property type="entry name" value="HMA_dom_sf"/>
</dbReference>
<dbReference type="GO" id="GO:0005524">
    <property type="term" value="F:ATP binding"/>
    <property type="evidence" value="ECO:0007669"/>
    <property type="project" value="UniProtKB-UniRule"/>
</dbReference>
<dbReference type="GO" id="GO:0012505">
    <property type="term" value="C:endomembrane system"/>
    <property type="evidence" value="ECO:0007669"/>
    <property type="project" value="UniProtKB-SubCell"/>
</dbReference>
<dbReference type="SFLD" id="SFLDG00002">
    <property type="entry name" value="C1.7:_P-type_atpase_like"/>
    <property type="match status" value="1"/>
</dbReference>
<dbReference type="Gene3D" id="2.70.150.10">
    <property type="entry name" value="Calcium-transporting ATPase, cytoplasmic transduction domain A"/>
    <property type="match status" value="1"/>
</dbReference>
<dbReference type="CDD" id="cd00371">
    <property type="entry name" value="HMA"/>
    <property type="match status" value="4"/>
</dbReference>
<evidence type="ECO:0000256" key="12">
    <source>
        <dbReference type="ARBA" id="ARBA00022967"/>
    </source>
</evidence>
<feature type="domain" description="HMA" evidence="20">
    <location>
        <begin position="305"/>
        <end position="371"/>
    </location>
</feature>
<dbReference type="SFLD" id="SFLDF00027">
    <property type="entry name" value="p-type_atpase"/>
    <property type="match status" value="1"/>
</dbReference>
<dbReference type="InterPro" id="IPR044492">
    <property type="entry name" value="P_typ_ATPase_HD_dom"/>
</dbReference>
<feature type="region of interest" description="Disordered" evidence="19">
    <location>
        <begin position="196"/>
        <end position="222"/>
    </location>
</feature>
<dbReference type="SUPFAM" id="SSF81653">
    <property type="entry name" value="Calcium ATPase, transduction domain A"/>
    <property type="match status" value="1"/>
</dbReference>
<dbReference type="Gene3D" id="3.40.1110.10">
    <property type="entry name" value="Calcium-transporting ATPase, cytoplasmic domain N"/>
    <property type="match status" value="1"/>
</dbReference>
<dbReference type="PRINTS" id="PR00119">
    <property type="entry name" value="CATATPASE"/>
</dbReference>
<evidence type="ECO:0000256" key="10">
    <source>
        <dbReference type="ARBA" id="ARBA00022840"/>
    </source>
</evidence>
<dbReference type="AlphaFoldDB" id="A0A6G1H609"/>
<evidence type="ECO:0000256" key="17">
    <source>
        <dbReference type="ARBA" id="ARBA00080126"/>
    </source>
</evidence>
<dbReference type="NCBIfam" id="TIGR01494">
    <property type="entry name" value="ATPase_P-type"/>
    <property type="match status" value="2"/>
</dbReference>
<evidence type="ECO:0000256" key="9">
    <source>
        <dbReference type="ARBA" id="ARBA00022796"/>
    </source>
</evidence>
<keyword evidence="15" id="KW-0406">Ion transport</keyword>
<feature type="transmembrane region" description="Helical" evidence="18">
    <location>
        <begin position="396"/>
        <end position="418"/>
    </location>
</feature>
<evidence type="ECO:0000256" key="7">
    <source>
        <dbReference type="ARBA" id="ARBA00022737"/>
    </source>
</evidence>
<comment type="similarity">
    <text evidence="2 18">Belongs to the cation transport ATPase (P-type) (TC 3.A.3) family. Type IB subfamily.</text>
</comment>
<dbReference type="Pfam" id="PF00122">
    <property type="entry name" value="E1-E2_ATPase"/>
    <property type="match status" value="1"/>
</dbReference>
<dbReference type="GO" id="GO:0140581">
    <property type="term" value="F:P-type monovalent copper transporter activity"/>
    <property type="evidence" value="ECO:0007669"/>
    <property type="project" value="UniProtKB-EC"/>
</dbReference>
<keyword evidence="8 18" id="KW-0547">Nucleotide-binding</keyword>
<accession>A0A6G1H609</accession>
<feature type="domain" description="HMA" evidence="20">
    <location>
        <begin position="130"/>
        <end position="196"/>
    </location>
</feature>
<dbReference type="SUPFAM" id="SSF81665">
    <property type="entry name" value="Calcium ATPase, transmembrane domain M"/>
    <property type="match status" value="1"/>
</dbReference>
<dbReference type="Proteomes" id="UP000800041">
    <property type="component" value="Unassembled WGS sequence"/>
</dbReference>
<feature type="transmembrane region" description="Helical" evidence="18">
    <location>
        <begin position="1134"/>
        <end position="1153"/>
    </location>
</feature>
<keyword evidence="22" id="KW-1185">Reference proteome</keyword>
<dbReference type="PROSITE" id="PS01047">
    <property type="entry name" value="HMA_1"/>
    <property type="match status" value="1"/>
</dbReference>
<dbReference type="InterPro" id="IPR018303">
    <property type="entry name" value="ATPase_P-typ_P_site"/>
</dbReference>
<evidence type="ECO:0000256" key="2">
    <source>
        <dbReference type="ARBA" id="ARBA00006024"/>
    </source>
</evidence>
<dbReference type="PROSITE" id="PS01229">
    <property type="entry name" value="COF_2"/>
    <property type="match status" value="1"/>
</dbReference>
<evidence type="ECO:0000313" key="22">
    <source>
        <dbReference type="Proteomes" id="UP000800041"/>
    </source>
</evidence>
<evidence type="ECO:0000256" key="11">
    <source>
        <dbReference type="ARBA" id="ARBA00022842"/>
    </source>
</evidence>
<feature type="transmembrane region" description="Helical" evidence="18">
    <location>
        <begin position="1105"/>
        <end position="1128"/>
    </location>
</feature>
<evidence type="ECO:0000256" key="14">
    <source>
        <dbReference type="ARBA" id="ARBA00023008"/>
    </source>
</evidence>
<keyword evidence="12" id="KW-1278">Translocase</keyword>
<feature type="transmembrane region" description="Helical" evidence="18">
    <location>
        <begin position="430"/>
        <end position="451"/>
    </location>
</feature>
<comment type="subcellular location">
    <subcellularLocation>
        <location evidence="1">Endomembrane system</location>
        <topology evidence="1">Multi-pass membrane protein</topology>
    </subcellularLocation>
    <subcellularLocation>
        <location evidence="18">Membrane</location>
    </subcellularLocation>
</comment>
<evidence type="ECO:0000256" key="5">
    <source>
        <dbReference type="ARBA" id="ARBA00022692"/>
    </source>
</evidence>
<evidence type="ECO:0000256" key="19">
    <source>
        <dbReference type="SAM" id="MobiDB-lite"/>
    </source>
</evidence>
<dbReference type="EC" id="7.2.2.8" evidence="3"/>
<dbReference type="PROSITE" id="PS50846">
    <property type="entry name" value="HMA_2"/>
    <property type="match status" value="4"/>
</dbReference>
<sequence>MPSSYLPVSTRDADAVPSKPRNTRRNAPTAHMATTTLKVEGMTCGACTSSVEAGFEGVKGVGSVSVSLVMERAVVSHDPELLSAEQIKDTIEDRGFGAEVLSTDTRGSGSEEEDLIMDEEEVPESGSQLSTTTLAVGGMTCGACTSAIEGAFKNVTGVKSISISLLSERAVVEHDAGIISPEKVAETIEDVGFEASVVDTKSPSEQTTSKKGRRQKSKQQKTMTTTIAIEGMTCGACTSAVEGGLKDEDGMIQFNISLLAERAVIVHDPAKLSADKIAEIIEDRGFGATIVSSVDGMSQSSSKSVTSHLKVYGLIDSKSASDLETTLQAIPGIGSATVNYNTSRATLSYQTSIVGLRAIVEAVEEAGYNALVAEAEDNNAQLESLAKTKEIQEWRIAFRTSAMFAIPIFLTSMIFPMFLPFLDYGSIELLPGLFLGDIVCFALTIPVQFGIGKRFYISAYKSMRHGSPTMDVLVVLGTSAAFFFSCAAVAVSVLTPPHSRPSTVFDTSSMLITFNTLGRYLENSAKGQTSKALSRLMSLAPSMATIYADPIAAAKSAENWDAASAMNEKSAATPTRQSMNLGNEEKVIPTELIEVGDIVILKPGDKIPADGTVLRGESYVDESMVTGEAMPILKKPGHLLMAGTVNGAGRVDYTVTRAGRDTQLSQIVRLVQEAQTSRAPIQRMADVIAGYFVSVIITLGAATFVAWMILSHALDTPPPIFLEAASGGRTMVCVKLCISVIVFACPCALGLSTPTAVMVGTGVGAEQGILIKGGAALETATKITHVVLDKTGTLTVGKMSVSKADIRAGWADSDEKRRVWWTLIGLAEMNSEHPIAKAIVLAAKEQLGLGPDGFLDGSVGDFEAVVGKGISASVEAAISPERTRHKVIIGNAAFLRSQGVHIPTDSSSTHLSTTSSPYTSSSPYNTDLSTSSLSIDKFSPTNKSSSAGTTTIHTAIFPHYTGPLDLSDTLKPTAAATIAALARLNIACSIVTGDQLPPALIVASAIGIPAKNVHAGATPGDKQDILERLMSGELTGKPERVAMVGDGINDSPALATADIGIALASGTDVAMEAASIVLMQPDNLLNIPASLHLSQSIFTRIKMNLIWASGYNLIGLPFAMGFFLPWGLSLHPMAAGAAMSCSSVSVVCSSLALRWWRRPRWMRQGEVVGVVVDGEREEGWVRKLRGRFAGVRARRGKVEEGDGGAYVPLRDMGEV</sequence>
<protein>
    <recommendedName>
        <fullName evidence="3">P-type Cu(+) transporter</fullName>
        <ecNumber evidence="3">7.2.2.8</ecNumber>
    </recommendedName>
    <alternativeName>
        <fullName evidence="17">Cu(2+)-ATPase</fullName>
    </alternativeName>
</protein>
<feature type="compositionally biased region" description="Low complexity" evidence="19">
    <location>
        <begin position="904"/>
        <end position="923"/>
    </location>
</feature>
<evidence type="ECO:0000256" key="1">
    <source>
        <dbReference type="ARBA" id="ARBA00004127"/>
    </source>
</evidence>
<dbReference type="InterPro" id="IPR023298">
    <property type="entry name" value="ATPase_P-typ_TM_dom_sf"/>
</dbReference>
<dbReference type="InterPro" id="IPR006121">
    <property type="entry name" value="HMA_dom"/>
</dbReference>
<evidence type="ECO:0000259" key="20">
    <source>
        <dbReference type="PROSITE" id="PS50846"/>
    </source>
</evidence>
<dbReference type="Gene3D" id="3.30.70.100">
    <property type="match status" value="4"/>
</dbReference>
<evidence type="ECO:0000256" key="18">
    <source>
        <dbReference type="RuleBase" id="RU362081"/>
    </source>
</evidence>
<dbReference type="Pfam" id="PF00702">
    <property type="entry name" value="Hydrolase"/>
    <property type="match status" value="1"/>
</dbReference>
<keyword evidence="6 18" id="KW-0479">Metal-binding</keyword>
<feature type="transmembrane region" description="Helical" evidence="18">
    <location>
        <begin position="729"/>
        <end position="751"/>
    </location>
</feature>
<organism evidence="21 22">
    <name type="scientific">Aulographum hederae CBS 113979</name>
    <dbReference type="NCBI Taxonomy" id="1176131"/>
    <lineage>
        <taxon>Eukaryota</taxon>
        <taxon>Fungi</taxon>
        <taxon>Dikarya</taxon>
        <taxon>Ascomycota</taxon>
        <taxon>Pezizomycotina</taxon>
        <taxon>Dothideomycetes</taxon>
        <taxon>Pleosporomycetidae</taxon>
        <taxon>Aulographales</taxon>
        <taxon>Aulographaceae</taxon>
    </lineage>
</organism>
<evidence type="ECO:0000256" key="6">
    <source>
        <dbReference type="ARBA" id="ARBA00022723"/>
    </source>
</evidence>
<dbReference type="InterPro" id="IPR023299">
    <property type="entry name" value="ATPase_P-typ_cyto_dom_N"/>
</dbReference>
<feature type="region of interest" description="Disordered" evidence="19">
    <location>
        <begin position="1"/>
        <end position="28"/>
    </location>
</feature>
<dbReference type="InterPro" id="IPR059000">
    <property type="entry name" value="ATPase_P-type_domA"/>
</dbReference>
<dbReference type="InterPro" id="IPR027256">
    <property type="entry name" value="P-typ_ATPase_IB"/>
</dbReference>
<dbReference type="SUPFAM" id="SSF55008">
    <property type="entry name" value="HMA, heavy metal-associated domain"/>
    <property type="match status" value="4"/>
</dbReference>
<keyword evidence="11" id="KW-0460">Magnesium</keyword>
<feature type="transmembrane region" description="Helical" evidence="18">
    <location>
        <begin position="503"/>
        <end position="521"/>
    </location>
</feature>
<dbReference type="PROSITE" id="PS00154">
    <property type="entry name" value="ATPASE_E1_E2"/>
    <property type="match status" value="1"/>
</dbReference>
<evidence type="ECO:0000256" key="3">
    <source>
        <dbReference type="ARBA" id="ARBA00012517"/>
    </source>
</evidence>
<evidence type="ECO:0000256" key="13">
    <source>
        <dbReference type="ARBA" id="ARBA00022989"/>
    </source>
</evidence>
<dbReference type="Gene3D" id="3.40.50.1000">
    <property type="entry name" value="HAD superfamily/HAD-like"/>
    <property type="match status" value="1"/>
</dbReference>
<dbReference type="InterPro" id="IPR023214">
    <property type="entry name" value="HAD_sf"/>
</dbReference>
<dbReference type="PRINTS" id="PR00942">
    <property type="entry name" value="CUATPASEI"/>
</dbReference>
<dbReference type="GO" id="GO:0005507">
    <property type="term" value="F:copper ion binding"/>
    <property type="evidence" value="ECO:0007669"/>
    <property type="project" value="InterPro"/>
</dbReference>
<dbReference type="PANTHER" id="PTHR43520:SF8">
    <property type="entry name" value="P-TYPE CU(+) TRANSPORTER"/>
    <property type="match status" value="1"/>
</dbReference>
<dbReference type="InterPro" id="IPR036412">
    <property type="entry name" value="HAD-like_sf"/>
</dbReference>
<dbReference type="SUPFAM" id="SSF56784">
    <property type="entry name" value="HAD-like"/>
    <property type="match status" value="1"/>
</dbReference>
<dbReference type="InterPro" id="IPR006122">
    <property type="entry name" value="HMA_Cu_ion-bd"/>
</dbReference>
<dbReference type="FunFam" id="3.30.70.100:FF:000001">
    <property type="entry name" value="ATPase copper transporting beta"/>
    <property type="match status" value="3"/>
</dbReference>
<keyword evidence="5 18" id="KW-0812">Transmembrane</keyword>
<feature type="transmembrane region" description="Helical" evidence="18">
    <location>
        <begin position="472"/>
        <end position="491"/>
    </location>
</feature>
<dbReference type="GO" id="GO:0016887">
    <property type="term" value="F:ATP hydrolysis activity"/>
    <property type="evidence" value="ECO:0007669"/>
    <property type="project" value="InterPro"/>
</dbReference>
<reference evidence="21" key="1">
    <citation type="journal article" date="2020" name="Stud. Mycol.">
        <title>101 Dothideomycetes genomes: a test case for predicting lifestyles and emergence of pathogens.</title>
        <authorList>
            <person name="Haridas S."/>
            <person name="Albert R."/>
            <person name="Binder M."/>
            <person name="Bloem J."/>
            <person name="Labutti K."/>
            <person name="Salamov A."/>
            <person name="Andreopoulos B."/>
            <person name="Baker S."/>
            <person name="Barry K."/>
            <person name="Bills G."/>
            <person name="Bluhm B."/>
            <person name="Cannon C."/>
            <person name="Castanera R."/>
            <person name="Culley D."/>
            <person name="Daum C."/>
            <person name="Ezra D."/>
            <person name="Gonzalez J."/>
            <person name="Henrissat B."/>
            <person name="Kuo A."/>
            <person name="Liang C."/>
            <person name="Lipzen A."/>
            <person name="Lutzoni F."/>
            <person name="Magnuson J."/>
            <person name="Mondo S."/>
            <person name="Nolan M."/>
            <person name="Ohm R."/>
            <person name="Pangilinan J."/>
            <person name="Park H.-J."/>
            <person name="Ramirez L."/>
            <person name="Alfaro M."/>
            <person name="Sun H."/>
            <person name="Tritt A."/>
            <person name="Yoshinaga Y."/>
            <person name="Zwiers L.-H."/>
            <person name="Turgeon B."/>
            <person name="Goodwin S."/>
            <person name="Spatafora J."/>
            <person name="Crous P."/>
            <person name="Grigoriev I."/>
        </authorList>
    </citation>
    <scope>NUCLEOTIDE SEQUENCE</scope>
    <source>
        <strain evidence="21">CBS 113979</strain>
    </source>
</reference>
<feature type="region of interest" description="Disordered" evidence="19">
    <location>
        <begin position="904"/>
        <end position="925"/>
    </location>
</feature>
<keyword evidence="13 18" id="KW-1133">Transmembrane helix</keyword>